<evidence type="ECO:0000313" key="2">
    <source>
        <dbReference type="Proteomes" id="UP000484842"/>
    </source>
</evidence>
<reference evidence="1 2" key="1">
    <citation type="submission" date="2019-10" db="EMBL/GenBank/DDBJ databases">
        <title>Deinococcus sp. isolated from soil.</title>
        <authorList>
            <person name="Li Y."/>
            <person name="Wang J."/>
        </authorList>
    </citation>
    <scope>NUCLEOTIDE SEQUENCE [LARGE SCALE GENOMIC DNA]</scope>
    <source>
        <strain evidence="1 2">SDU3-2</strain>
    </source>
</reference>
<accession>A0A7X1NY19</accession>
<dbReference type="Proteomes" id="UP000484842">
    <property type="component" value="Unassembled WGS sequence"/>
</dbReference>
<proteinExistence type="predicted"/>
<organism evidence="1 2">
    <name type="scientific">Deinococcus terrestris</name>
    <dbReference type="NCBI Taxonomy" id="2651870"/>
    <lineage>
        <taxon>Bacteria</taxon>
        <taxon>Thermotogati</taxon>
        <taxon>Deinococcota</taxon>
        <taxon>Deinococci</taxon>
        <taxon>Deinococcales</taxon>
        <taxon>Deinococcaceae</taxon>
        <taxon>Deinococcus</taxon>
    </lineage>
</organism>
<comment type="caution">
    <text evidence="1">The sequence shown here is derived from an EMBL/GenBank/DDBJ whole genome shotgun (WGS) entry which is preliminary data.</text>
</comment>
<dbReference type="RefSeq" id="WP_152872130.1">
    <property type="nucleotide sequence ID" value="NZ_WBSL01000009.1"/>
</dbReference>
<name>A0A7X1NY19_9DEIO</name>
<protein>
    <submittedName>
        <fullName evidence="1">Uncharacterized protein</fullName>
    </submittedName>
</protein>
<dbReference type="EMBL" id="WBSL01000009">
    <property type="protein sequence ID" value="MPY67818.1"/>
    <property type="molecule type" value="Genomic_DNA"/>
</dbReference>
<evidence type="ECO:0000313" key="1">
    <source>
        <dbReference type="EMBL" id="MPY67818.1"/>
    </source>
</evidence>
<keyword evidence="2" id="KW-1185">Reference proteome</keyword>
<gene>
    <name evidence="1" type="ORF">F8S09_14190</name>
</gene>
<sequence length="179" mass="19172">MHASTLRPARPLASRTLEAAADLRPYGENWGTVTRTVTLTRTPAGILAAVDGEAAPLADALAILKRADRVTVLAEVPATDPTAPLLTRRAERRAEVARLTAEGVSAWEAMQQAARTLPPVIGKAAARELHRELGRLGFRNHYATAAEVLERPVPSLALLSAEDAHTVRSYARGQWGMSA</sequence>
<dbReference type="AlphaFoldDB" id="A0A7X1NY19"/>